<keyword evidence="5" id="KW-1185">Reference proteome</keyword>
<evidence type="ECO:0000256" key="1">
    <source>
        <dbReference type="SAM" id="MobiDB-lite"/>
    </source>
</evidence>
<feature type="signal peptide" evidence="2">
    <location>
        <begin position="1"/>
        <end position="20"/>
    </location>
</feature>
<sequence>MKKRLFLLIFSLVFSLILIGCNKNKNEPVSTPSQNIVDEEKESGNDKDKPNDDKAPDSNSNEDKSITNTKVRLFYFDSSKLQLYYVDKEIQVSDKAIVKALTKELQDYSPNNNFLNLTNEVEITSAKLDENKKLLTIVFSSSYVDKMFLGSSTESGLLSSLISTYAYNLDVDKVAIYFGDKLYTSLKGDLPKGYFDVDFSSAIPYSKDSYNNSNTENNNKTDTVKKTMNSRIYYYNCTDDVFYYINKPIEVIDGALVTSLTNELKNPPNQNLFSFGDDLSIRSAKLDKENNTLTVDLSKSYYNLLSKVGSGGESAALKSLALTYGYNYGIDKVIILVNGKPYSGSHIILEVNECININVDNIKPLNI</sequence>
<name>A0A9X3XL06_9CLOT</name>
<protein>
    <submittedName>
        <fullName evidence="4">GerMN domain-containing protein</fullName>
    </submittedName>
</protein>
<evidence type="ECO:0000313" key="5">
    <source>
        <dbReference type="Proteomes" id="UP001141183"/>
    </source>
</evidence>
<feature type="domain" description="GerMN" evidence="3">
    <location>
        <begin position="257"/>
        <end position="346"/>
    </location>
</feature>
<dbReference type="RefSeq" id="WP_008679801.1">
    <property type="nucleotide sequence ID" value="NZ_CABKOG010000003.1"/>
</dbReference>
<gene>
    <name evidence="4" type="ORF">NE398_02050</name>
</gene>
<keyword evidence="2" id="KW-0732">Signal</keyword>
<dbReference type="PROSITE" id="PS51257">
    <property type="entry name" value="PROKAR_LIPOPROTEIN"/>
    <property type="match status" value="1"/>
</dbReference>
<comment type="caution">
    <text evidence="4">The sequence shown here is derived from an EMBL/GenBank/DDBJ whole genome shotgun (WGS) entry which is preliminary data.</text>
</comment>
<dbReference type="Pfam" id="PF10646">
    <property type="entry name" value="Germane"/>
    <property type="match status" value="2"/>
</dbReference>
<dbReference type="InterPro" id="IPR019606">
    <property type="entry name" value="GerMN"/>
</dbReference>
<proteinExistence type="predicted"/>
<dbReference type="AlphaFoldDB" id="A0A9X3XL06"/>
<organism evidence="4 5">
    <name type="scientific">Clostridium tertium</name>
    <dbReference type="NCBI Taxonomy" id="1559"/>
    <lineage>
        <taxon>Bacteria</taxon>
        <taxon>Bacillati</taxon>
        <taxon>Bacillota</taxon>
        <taxon>Clostridia</taxon>
        <taxon>Eubacteriales</taxon>
        <taxon>Clostridiaceae</taxon>
        <taxon>Clostridium</taxon>
    </lineage>
</organism>
<dbReference type="SMART" id="SM00909">
    <property type="entry name" value="Germane"/>
    <property type="match status" value="2"/>
</dbReference>
<feature type="chain" id="PRO_5040905089" evidence="2">
    <location>
        <begin position="21"/>
        <end position="367"/>
    </location>
</feature>
<accession>A0A9X3XL06</accession>
<evidence type="ECO:0000313" key="4">
    <source>
        <dbReference type="EMBL" id="MDC4238952.1"/>
    </source>
</evidence>
<evidence type="ECO:0000256" key="2">
    <source>
        <dbReference type="SAM" id="SignalP"/>
    </source>
</evidence>
<reference evidence="4" key="1">
    <citation type="submission" date="2022-05" db="EMBL/GenBank/DDBJ databases">
        <title>Draft genome sequence of Clostridium tertium strain CP3 isolated from Peru.</title>
        <authorList>
            <person name="Hurtado R."/>
            <person name="Lima L."/>
            <person name="Sousa T."/>
            <person name="Jaiswal A.K."/>
            <person name="Tiwari S."/>
            <person name="Maturrano L."/>
            <person name="Brenig B."/>
            <person name="Azevedo V."/>
        </authorList>
    </citation>
    <scope>NUCLEOTIDE SEQUENCE</scope>
    <source>
        <strain evidence="4">CP3</strain>
    </source>
</reference>
<feature type="domain" description="GerMN" evidence="3">
    <location>
        <begin position="98"/>
        <end position="187"/>
    </location>
</feature>
<feature type="compositionally biased region" description="Basic and acidic residues" evidence="1">
    <location>
        <begin position="42"/>
        <end position="64"/>
    </location>
</feature>
<evidence type="ECO:0000259" key="3">
    <source>
        <dbReference type="SMART" id="SM00909"/>
    </source>
</evidence>
<dbReference type="EMBL" id="JAMRYU010000001">
    <property type="protein sequence ID" value="MDC4238952.1"/>
    <property type="molecule type" value="Genomic_DNA"/>
</dbReference>
<dbReference type="Proteomes" id="UP001141183">
    <property type="component" value="Unassembled WGS sequence"/>
</dbReference>
<feature type="region of interest" description="Disordered" evidence="1">
    <location>
        <begin position="28"/>
        <end position="64"/>
    </location>
</feature>